<keyword evidence="4" id="KW-0812">Transmembrane</keyword>
<dbReference type="PANTHER" id="PTHR43280:SF29">
    <property type="entry name" value="ARAC-FAMILY TRANSCRIPTIONAL REGULATOR"/>
    <property type="match status" value="1"/>
</dbReference>
<keyword evidence="2" id="KW-0238">DNA-binding</keyword>
<dbReference type="EMBL" id="PRDL01000001">
    <property type="protein sequence ID" value="MBE8716069.1"/>
    <property type="molecule type" value="Genomic_DNA"/>
</dbReference>
<dbReference type="InterPro" id="IPR009057">
    <property type="entry name" value="Homeodomain-like_sf"/>
</dbReference>
<evidence type="ECO:0000256" key="2">
    <source>
        <dbReference type="ARBA" id="ARBA00023125"/>
    </source>
</evidence>
<feature type="domain" description="HTH araC/xylS-type" evidence="5">
    <location>
        <begin position="276"/>
        <end position="384"/>
    </location>
</feature>
<dbReference type="SMART" id="SM00342">
    <property type="entry name" value="HTH_ARAC"/>
    <property type="match status" value="1"/>
</dbReference>
<reference evidence="6" key="1">
    <citation type="submission" date="2018-07" db="EMBL/GenBank/DDBJ databases">
        <title>Genome assembly of strain Ka43.</title>
        <authorList>
            <person name="Kukolya J."/>
            <person name="Nagy I."/>
            <person name="Horvath B."/>
            <person name="Toth A."/>
        </authorList>
    </citation>
    <scope>NUCLEOTIDE SEQUENCE</scope>
    <source>
        <strain evidence="6">KB43</strain>
    </source>
</reference>
<proteinExistence type="predicted"/>
<dbReference type="Pfam" id="PF12833">
    <property type="entry name" value="HTH_18"/>
    <property type="match status" value="1"/>
</dbReference>
<dbReference type="InterPro" id="IPR020449">
    <property type="entry name" value="Tscrpt_reg_AraC-type_HTH"/>
</dbReference>
<feature type="transmembrane region" description="Helical" evidence="4">
    <location>
        <begin position="75"/>
        <end position="98"/>
    </location>
</feature>
<dbReference type="Gene3D" id="1.10.10.60">
    <property type="entry name" value="Homeodomain-like"/>
    <property type="match status" value="2"/>
</dbReference>
<dbReference type="PROSITE" id="PS01124">
    <property type="entry name" value="HTH_ARAC_FAMILY_2"/>
    <property type="match status" value="1"/>
</dbReference>
<dbReference type="InterPro" id="IPR018060">
    <property type="entry name" value="HTH_AraC"/>
</dbReference>
<dbReference type="GO" id="GO:0043565">
    <property type="term" value="F:sequence-specific DNA binding"/>
    <property type="evidence" value="ECO:0007669"/>
    <property type="project" value="InterPro"/>
</dbReference>
<dbReference type="PRINTS" id="PR00032">
    <property type="entry name" value="HTHARAC"/>
</dbReference>
<dbReference type="GO" id="GO:0003700">
    <property type="term" value="F:DNA-binding transcription factor activity"/>
    <property type="evidence" value="ECO:0007669"/>
    <property type="project" value="InterPro"/>
</dbReference>
<gene>
    <name evidence="6" type="ORF">C4F51_02570</name>
</gene>
<comment type="caution">
    <text evidence="6">The sequence shown here is derived from an EMBL/GenBank/DDBJ whole genome shotgun (WGS) entry which is preliminary data.</text>
</comment>
<feature type="transmembrane region" description="Helical" evidence="4">
    <location>
        <begin position="192"/>
        <end position="213"/>
    </location>
</feature>
<keyword evidence="7" id="KW-1185">Reference proteome</keyword>
<dbReference type="RefSeq" id="WP_193906881.1">
    <property type="nucleotide sequence ID" value="NZ_PRDL01000001.1"/>
</dbReference>
<sequence length="392" mass="45248">MVNEVLFNFHDVVLLMTAMQCTFFALLLLATNSGRAVSNYFLAAFLIAHALIPLHELILWGAVFKWKIRENWPEAFFVGGIAYYLDAVLLYFYIKSLVFRDFCLKKRDSLHLIPLAIFLLFMSLTFYSKPLAERVTLIINESFVYGQGYITLDFICKSLRVIYSGLCLALIFKYKDLLKTTHSSIERVNITWLKLLVAGFLIIVLLEWLLSLAKVGGLISSHNMTTFERIGLTGYYSMFVLVNVLIFSSMRYFTRIEAVSQKNLSRKAANEPLLNPDIARQIDRRMRHEKPYLQADLTLDTLADTLALPARDLSMIINRHFGNNFYEFVNQYRIQEAQRMLCAAEYREKTITDIYLEAGFNSKSVFNTFFKKIVGKTPSQYRQQPEPLLEAG</sequence>
<evidence type="ECO:0000313" key="7">
    <source>
        <dbReference type="Proteomes" id="UP000652567"/>
    </source>
</evidence>
<keyword evidence="4" id="KW-1133">Transmembrane helix</keyword>
<accession>A0A928YSJ2</accession>
<evidence type="ECO:0000313" key="6">
    <source>
        <dbReference type="EMBL" id="MBE8716069.1"/>
    </source>
</evidence>
<name>A0A928YSJ2_9GAMM</name>
<feature type="transmembrane region" description="Helical" evidence="4">
    <location>
        <begin position="41"/>
        <end position="63"/>
    </location>
</feature>
<organism evidence="6 7">
    <name type="scientific">Cellvibrio polysaccharolyticus</name>
    <dbReference type="NCBI Taxonomy" id="2082724"/>
    <lineage>
        <taxon>Bacteria</taxon>
        <taxon>Pseudomonadati</taxon>
        <taxon>Pseudomonadota</taxon>
        <taxon>Gammaproteobacteria</taxon>
        <taxon>Cellvibrionales</taxon>
        <taxon>Cellvibrionaceae</taxon>
        <taxon>Cellvibrio</taxon>
    </lineage>
</organism>
<dbReference type="PANTHER" id="PTHR43280">
    <property type="entry name" value="ARAC-FAMILY TRANSCRIPTIONAL REGULATOR"/>
    <property type="match status" value="1"/>
</dbReference>
<keyword evidence="1" id="KW-0805">Transcription regulation</keyword>
<evidence type="ECO:0000259" key="5">
    <source>
        <dbReference type="PROSITE" id="PS01124"/>
    </source>
</evidence>
<dbReference type="SUPFAM" id="SSF46689">
    <property type="entry name" value="Homeodomain-like"/>
    <property type="match status" value="1"/>
</dbReference>
<keyword evidence="4" id="KW-0472">Membrane</keyword>
<keyword evidence="3" id="KW-0804">Transcription</keyword>
<evidence type="ECO:0000256" key="1">
    <source>
        <dbReference type="ARBA" id="ARBA00023015"/>
    </source>
</evidence>
<protein>
    <submittedName>
        <fullName evidence="6">AraC family transcriptional regulator</fullName>
    </submittedName>
</protein>
<dbReference type="Proteomes" id="UP000652567">
    <property type="component" value="Unassembled WGS sequence"/>
</dbReference>
<dbReference type="AlphaFoldDB" id="A0A928YSJ2"/>
<feature type="transmembrane region" description="Helical" evidence="4">
    <location>
        <begin position="110"/>
        <end position="128"/>
    </location>
</feature>
<evidence type="ECO:0000256" key="3">
    <source>
        <dbReference type="ARBA" id="ARBA00023163"/>
    </source>
</evidence>
<feature type="transmembrane region" description="Helical" evidence="4">
    <location>
        <begin position="12"/>
        <end position="29"/>
    </location>
</feature>
<evidence type="ECO:0000256" key="4">
    <source>
        <dbReference type="SAM" id="Phobius"/>
    </source>
</evidence>
<feature type="transmembrane region" description="Helical" evidence="4">
    <location>
        <begin position="233"/>
        <end position="253"/>
    </location>
</feature>